<evidence type="ECO:0000313" key="2">
    <source>
        <dbReference type="Proteomes" id="UP001429984"/>
    </source>
</evidence>
<dbReference type="Proteomes" id="UP001429984">
    <property type="component" value="Unassembled WGS sequence"/>
</dbReference>
<name>A0ABS0B8K2_9GAMM</name>
<organism evidence="1 2">
    <name type="scientific">Lysobacter niastensis</name>
    <dbReference type="NCBI Taxonomy" id="380629"/>
    <lineage>
        <taxon>Bacteria</taxon>
        <taxon>Pseudomonadati</taxon>
        <taxon>Pseudomonadota</taxon>
        <taxon>Gammaproteobacteria</taxon>
        <taxon>Lysobacterales</taxon>
        <taxon>Lysobacteraceae</taxon>
        <taxon>Lysobacter</taxon>
    </lineage>
</organism>
<comment type="caution">
    <text evidence="1">The sequence shown here is derived from an EMBL/GenBank/DDBJ whole genome shotgun (WGS) entry which is preliminary data.</text>
</comment>
<keyword evidence="2" id="KW-1185">Reference proteome</keyword>
<protein>
    <recommendedName>
        <fullName evidence="3">ATP-binding protein</fullName>
    </recommendedName>
</protein>
<proteinExistence type="predicted"/>
<dbReference type="RefSeq" id="WP_194931950.1">
    <property type="nucleotide sequence ID" value="NZ_JADLZT010000008.1"/>
</dbReference>
<evidence type="ECO:0000313" key="1">
    <source>
        <dbReference type="EMBL" id="MBF6025346.1"/>
    </source>
</evidence>
<gene>
    <name evidence="1" type="ORF">IU514_15030</name>
</gene>
<sequence length="615" mass="66143">MRGLELYSEPFAKTGNMAAEGFKRLLGRPTLGLLQTLIREGIQNVLDASHGAEGPKVLIRLRTLTAEQRKALSEGVLVERPRGDSTRADIDAALSKSDLRVLELCDFGTEGLSGPTRADAPHDGEEPLNFVNFLRNVGAARDTHHGGGTYGYGKSSLYAISSCSTIVVDSQTRCANHAERRLMACHLGAAFDATGSDGERRRYTGRHWWGIRDGVDSVDPATDERAAALSEELGMFPRGRAQTGTSILIIDPLLGDDASQSAIEDIVETVLWNFWPRMVSSTPQARRLTVEVELEGESVPVPSPEEFPPLDLFASAMSEHRAKGADLQSIVCGNARKQLGNLVRKNGLRAERRWPATREGSLIPKQASHIALMRPVELVVKYIEGDPLPDRRFDWAGVFICSDSDEIEEAFALAEPPAHDDWIPDNLPKGNAKTFVRVALRRLNEIARPPSSHALPATASVEAGPSLAATAARMGAFLDAVSATGPGRPPRKPGAVLPRKSLAVSAPKFEGLQLDAAGRPLAKFSAELHNDGSDANLHLIVAPYLVVDGGSTDAADLPEGFELNVSQILLGGLRKAVEGPWIKVGRDGGTVEMLVPTVKEAAVGVRLQLKSGRPE</sequence>
<dbReference type="EMBL" id="JADLZT010000008">
    <property type="protein sequence ID" value="MBF6025346.1"/>
    <property type="molecule type" value="Genomic_DNA"/>
</dbReference>
<accession>A0ABS0B8K2</accession>
<evidence type="ECO:0008006" key="3">
    <source>
        <dbReference type="Google" id="ProtNLM"/>
    </source>
</evidence>
<reference evidence="1 2" key="1">
    <citation type="submission" date="2020-11" db="EMBL/GenBank/DDBJ databases">
        <title>Draft Genome Sequence and Secondary Metabolite Biosynthetic Potential of the Lysobacter niastensis Type strain DSM 18481.</title>
        <authorList>
            <person name="Turrini P."/>
            <person name="Artuso I."/>
            <person name="Tescari M."/>
            <person name="Lugli G.A."/>
            <person name="Frangipani E."/>
            <person name="Ventura M."/>
            <person name="Visca P."/>
        </authorList>
    </citation>
    <scope>NUCLEOTIDE SEQUENCE [LARGE SCALE GENOMIC DNA]</scope>
    <source>
        <strain evidence="1 2">DSM 18481</strain>
    </source>
</reference>